<sequence>MATISKQIQKMANGLNQIKGKVESISNRNMVNKEAEK</sequence>
<protein>
    <submittedName>
        <fullName evidence="1">Uncharacterized protein</fullName>
    </submittedName>
</protein>
<organism evidence="1 2">
    <name type="scientific">Streptococcus oralis</name>
    <dbReference type="NCBI Taxonomy" id="1303"/>
    <lineage>
        <taxon>Bacteria</taxon>
        <taxon>Bacillati</taxon>
        <taxon>Bacillota</taxon>
        <taxon>Bacilli</taxon>
        <taxon>Lactobacillales</taxon>
        <taxon>Streptococcaceae</taxon>
        <taxon>Streptococcus</taxon>
    </lineage>
</organism>
<proteinExistence type="predicted"/>
<evidence type="ECO:0000313" key="1">
    <source>
        <dbReference type="EMBL" id="KXT92891.1"/>
    </source>
</evidence>
<evidence type="ECO:0000313" key="2">
    <source>
        <dbReference type="Proteomes" id="UP000070053"/>
    </source>
</evidence>
<dbReference type="EMBL" id="LQZP01000064">
    <property type="protein sequence ID" value="KXT92891.1"/>
    <property type="molecule type" value="Genomic_DNA"/>
</dbReference>
<reference evidence="1 2" key="1">
    <citation type="submission" date="2016-01" db="EMBL/GenBank/DDBJ databases">
        <title>Highly variable Streptococcus oralis are common among viridans streptococci isolated from primates.</title>
        <authorList>
            <person name="Denapaite D."/>
            <person name="Rieger M."/>
            <person name="Koendgen S."/>
            <person name="Brueckner R."/>
            <person name="Ochigava I."/>
            <person name="Kappeler P."/>
            <person name="Maetz-Rensing K."/>
            <person name="Leendertz F."/>
            <person name="Hakenbeck R."/>
        </authorList>
    </citation>
    <scope>NUCLEOTIDE SEQUENCE [LARGE SCALE GENOMIC DNA]</scope>
    <source>
        <strain evidence="1 2">DD21</strain>
    </source>
</reference>
<gene>
    <name evidence="1" type="ORF">SORDD21_00242</name>
</gene>
<comment type="caution">
    <text evidence="1">The sequence shown here is derived from an EMBL/GenBank/DDBJ whole genome shotgun (WGS) entry which is preliminary data.</text>
</comment>
<dbReference type="Proteomes" id="UP000070053">
    <property type="component" value="Unassembled WGS sequence"/>
</dbReference>
<name>A0A139PRW7_STROR</name>
<dbReference type="PATRIC" id="fig|1303.81.peg.299"/>
<dbReference type="AlphaFoldDB" id="A0A139PRW7"/>
<accession>A0A139PRW7</accession>